<comment type="caution">
    <text evidence="1">The sequence shown here is derived from an EMBL/GenBank/DDBJ whole genome shotgun (WGS) entry which is preliminary data.</text>
</comment>
<name>A0A2R8A3X7_CARDV</name>
<dbReference type="Proteomes" id="UP000297938">
    <property type="component" value="Unassembled WGS sequence"/>
</dbReference>
<organism evidence="1 2">
    <name type="scientific">Carnobacterium divergens</name>
    <name type="common">Lactobacillus divergens</name>
    <dbReference type="NCBI Taxonomy" id="2748"/>
    <lineage>
        <taxon>Bacteria</taxon>
        <taxon>Bacillati</taxon>
        <taxon>Bacillota</taxon>
        <taxon>Bacilli</taxon>
        <taxon>Lactobacillales</taxon>
        <taxon>Carnobacteriaceae</taxon>
        <taxon>Carnobacterium</taxon>
    </lineage>
</organism>
<dbReference type="STRING" id="2748.CDIV41_50152"/>
<sequence length="68" mass="7983">MTIEQYWNDVTIYYVVFQTHSDFEISKTLVFPTEWSHEKVKVSISNCFNNVKKILVIEEDAEGLALKL</sequence>
<proteinExistence type="predicted"/>
<dbReference type="AlphaFoldDB" id="A0A2R8A3X7"/>
<evidence type="ECO:0000313" key="1">
    <source>
        <dbReference type="EMBL" id="TFJ27868.1"/>
    </source>
</evidence>
<evidence type="ECO:0000313" key="2">
    <source>
        <dbReference type="Proteomes" id="UP000297938"/>
    </source>
</evidence>
<accession>A0A2R8A3X7</accession>
<protein>
    <submittedName>
        <fullName evidence="1">Uncharacterized protein</fullName>
    </submittedName>
</protein>
<gene>
    <name evidence="1" type="ORF">CKN69_04865</name>
</gene>
<dbReference type="RefSeq" id="WP_074403544.1">
    <property type="nucleotide sequence ID" value="NZ_CBCPJQ010000006.1"/>
</dbReference>
<dbReference type="EMBL" id="NRPP01000008">
    <property type="protein sequence ID" value="TFJ27868.1"/>
    <property type="molecule type" value="Genomic_DNA"/>
</dbReference>
<reference evidence="1 2" key="1">
    <citation type="journal article" date="2018" name="Int. J. Food Microbiol.">
        <title>Growth of Carnobacterium spp. isolated from chilled vacuum-packaged meat under relevant acidic conditions.</title>
        <authorList>
            <person name="Zhang P."/>
            <person name="Badoni M."/>
            <person name="Ganzle M."/>
            <person name="Yang X."/>
        </authorList>
    </citation>
    <scope>NUCLEOTIDE SEQUENCE [LARGE SCALE GENOMIC DNA]</scope>
    <source>
        <strain evidence="1 2">B2</strain>
    </source>
</reference>